<protein>
    <submittedName>
        <fullName evidence="2">Uncharacterized protein</fullName>
    </submittedName>
</protein>
<feature type="chain" id="PRO_5023001549" evidence="1">
    <location>
        <begin position="23"/>
        <end position="77"/>
    </location>
</feature>
<dbReference type="AlphaFoldDB" id="A0A5D2XCX2"/>
<dbReference type="Proteomes" id="UP000323597">
    <property type="component" value="Chromosome A11"/>
</dbReference>
<reference evidence="2 3" key="1">
    <citation type="submission" date="2019-07" db="EMBL/GenBank/DDBJ databases">
        <title>WGS assembly of Gossypium mustelinum.</title>
        <authorList>
            <person name="Chen Z.J."/>
            <person name="Sreedasyam A."/>
            <person name="Ando A."/>
            <person name="Song Q."/>
            <person name="De L."/>
            <person name="Hulse-Kemp A."/>
            <person name="Ding M."/>
            <person name="Ye W."/>
            <person name="Kirkbride R."/>
            <person name="Jenkins J."/>
            <person name="Plott C."/>
            <person name="Lovell J."/>
            <person name="Lin Y.-M."/>
            <person name="Vaughn R."/>
            <person name="Liu B."/>
            <person name="Li W."/>
            <person name="Simpson S."/>
            <person name="Scheffler B."/>
            <person name="Saski C."/>
            <person name="Grover C."/>
            <person name="Hu G."/>
            <person name="Conover J."/>
            <person name="Carlson J."/>
            <person name="Shu S."/>
            <person name="Boston L."/>
            <person name="Williams M."/>
            <person name="Peterson D."/>
            <person name="Mcgee K."/>
            <person name="Jones D."/>
            <person name="Wendel J."/>
            <person name="Stelly D."/>
            <person name="Grimwood J."/>
            <person name="Schmutz J."/>
        </authorList>
    </citation>
    <scope>NUCLEOTIDE SEQUENCE [LARGE SCALE GENOMIC DNA]</scope>
    <source>
        <strain evidence="2">1408120.09</strain>
    </source>
</reference>
<evidence type="ECO:0000313" key="3">
    <source>
        <dbReference type="Proteomes" id="UP000323597"/>
    </source>
</evidence>
<proteinExistence type="predicted"/>
<name>A0A5D2XCX2_GOSMU</name>
<evidence type="ECO:0000313" key="2">
    <source>
        <dbReference type="EMBL" id="TYJ11908.1"/>
    </source>
</evidence>
<organism evidence="2 3">
    <name type="scientific">Gossypium mustelinum</name>
    <name type="common">Cotton</name>
    <name type="synonym">Gossypium caicoense</name>
    <dbReference type="NCBI Taxonomy" id="34275"/>
    <lineage>
        <taxon>Eukaryota</taxon>
        <taxon>Viridiplantae</taxon>
        <taxon>Streptophyta</taxon>
        <taxon>Embryophyta</taxon>
        <taxon>Tracheophyta</taxon>
        <taxon>Spermatophyta</taxon>
        <taxon>Magnoliopsida</taxon>
        <taxon>eudicotyledons</taxon>
        <taxon>Gunneridae</taxon>
        <taxon>Pentapetalae</taxon>
        <taxon>rosids</taxon>
        <taxon>malvids</taxon>
        <taxon>Malvales</taxon>
        <taxon>Malvaceae</taxon>
        <taxon>Malvoideae</taxon>
        <taxon>Gossypium</taxon>
    </lineage>
</organism>
<evidence type="ECO:0000256" key="1">
    <source>
        <dbReference type="SAM" id="SignalP"/>
    </source>
</evidence>
<dbReference type="EMBL" id="CM017646">
    <property type="protein sequence ID" value="TYJ11908.1"/>
    <property type="molecule type" value="Genomic_DNA"/>
</dbReference>
<sequence>MKPLFLLVCVLLASSFFIPMSAMPIQNQYLGGKRNEIGCGRGMKCIPKAAPLKCKSPYSKSCNPPCVGYGSHYVGNP</sequence>
<keyword evidence="1" id="KW-0732">Signal</keyword>
<accession>A0A5D2XCX2</accession>
<feature type="signal peptide" evidence="1">
    <location>
        <begin position="1"/>
        <end position="22"/>
    </location>
</feature>
<gene>
    <name evidence="2" type="ORF">E1A91_A11G310300v1</name>
</gene>
<keyword evidence="3" id="KW-1185">Reference proteome</keyword>